<name>A0A4U1CM98_9SPHI</name>
<dbReference type="PANTHER" id="PTHR42852">
    <property type="entry name" value="THIOL:DISULFIDE INTERCHANGE PROTEIN DSBE"/>
    <property type="match status" value="1"/>
</dbReference>
<gene>
    <name evidence="6" type="ORF">FA047_02480</name>
</gene>
<dbReference type="PROSITE" id="PS00194">
    <property type="entry name" value="THIOREDOXIN_1"/>
    <property type="match status" value="1"/>
</dbReference>
<dbReference type="GO" id="GO:0016491">
    <property type="term" value="F:oxidoreductase activity"/>
    <property type="evidence" value="ECO:0007669"/>
    <property type="project" value="InterPro"/>
</dbReference>
<dbReference type="Gene3D" id="3.40.30.10">
    <property type="entry name" value="Glutaredoxin"/>
    <property type="match status" value="1"/>
</dbReference>
<protein>
    <submittedName>
        <fullName evidence="6">TlpA family protein disulfide reductase</fullName>
    </submittedName>
</protein>
<dbReference type="InterPro" id="IPR050553">
    <property type="entry name" value="Thioredoxin_ResA/DsbE_sf"/>
</dbReference>
<dbReference type="InterPro" id="IPR017937">
    <property type="entry name" value="Thioredoxin_CS"/>
</dbReference>
<dbReference type="Proteomes" id="UP000307244">
    <property type="component" value="Unassembled WGS sequence"/>
</dbReference>
<feature type="domain" description="Thioredoxin" evidence="5">
    <location>
        <begin position="60"/>
        <end position="197"/>
    </location>
</feature>
<dbReference type="AlphaFoldDB" id="A0A4U1CM98"/>
<dbReference type="PROSITE" id="PS51352">
    <property type="entry name" value="THIOREDOXIN_2"/>
    <property type="match status" value="1"/>
</dbReference>
<dbReference type="EMBL" id="SWBQ01000001">
    <property type="protein sequence ID" value="TKC08981.1"/>
    <property type="molecule type" value="Genomic_DNA"/>
</dbReference>
<evidence type="ECO:0000256" key="4">
    <source>
        <dbReference type="ARBA" id="ARBA00023284"/>
    </source>
</evidence>
<keyword evidence="4" id="KW-0676">Redox-active center</keyword>
<proteinExistence type="predicted"/>
<accession>A0A4U1CM98</accession>
<dbReference type="GO" id="GO:0017004">
    <property type="term" value="P:cytochrome complex assembly"/>
    <property type="evidence" value="ECO:0007669"/>
    <property type="project" value="UniProtKB-KW"/>
</dbReference>
<sequence>MANFFNFYKTLKNQFKQRIMKLTFVITVFVILHSNLFAQENPSWLLQPEKTIKRVKKIAPKVGEIAPDFTQVDSIGNKFTLSSFKGKYVLLDFWASWCGPCRAEFPHLVKAYDKYKGKNFTIIGVTRDQEKEKSKWLQAIADEGMTWLQISDFDQSAARLYNAVSLPSNFLIDPTGKIVAVNLRGDRLDTFLGEVLK</sequence>
<dbReference type="PANTHER" id="PTHR42852:SF6">
    <property type="entry name" value="THIOL:DISULFIDE INTERCHANGE PROTEIN DSBE"/>
    <property type="match status" value="1"/>
</dbReference>
<dbReference type="SUPFAM" id="SSF52833">
    <property type="entry name" value="Thioredoxin-like"/>
    <property type="match status" value="1"/>
</dbReference>
<dbReference type="InterPro" id="IPR036249">
    <property type="entry name" value="Thioredoxin-like_sf"/>
</dbReference>
<evidence type="ECO:0000313" key="7">
    <source>
        <dbReference type="Proteomes" id="UP000307244"/>
    </source>
</evidence>
<keyword evidence="2" id="KW-0201">Cytochrome c-type biogenesis</keyword>
<organism evidence="6 7">
    <name type="scientific">Pedobacter frigoris</name>
    <dbReference type="NCBI Taxonomy" id="2571272"/>
    <lineage>
        <taxon>Bacteria</taxon>
        <taxon>Pseudomonadati</taxon>
        <taxon>Bacteroidota</taxon>
        <taxon>Sphingobacteriia</taxon>
        <taxon>Sphingobacteriales</taxon>
        <taxon>Sphingobacteriaceae</taxon>
        <taxon>Pedobacter</taxon>
    </lineage>
</organism>
<reference evidence="6 7" key="1">
    <citation type="submission" date="2019-04" db="EMBL/GenBank/DDBJ databases">
        <title>Pedobacter sp. RP-3-15 sp. nov., isolated from Arctic soil.</title>
        <authorList>
            <person name="Dahal R.H."/>
            <person name="Kim D.-U."/>
        </authorList>
    </citation>
    <scope>NUCLEOTIDE SEQUENCE [LARGE SCALE GENOMIC DNA]</scope>
    <source>
        <strain evidence="6 7">RP-3-15</strain>
    </source>
</reference>
<dbReference type="Pfam" id="PF00578">
    <property type="entry name" value="AhpC-TSA"/>
    <property type="match status" value="1"/>
</dbReference>
<keyword evidence="3" id="KW-1015">Disulfide bond</keyword>
<evidence type="ECO:0000256" key="2">
    <source>
        <dbReference type="ARBA" id="ARBA00022748"/>
    </source>
</evidence>
<evidence type="ECO:0000256" key="1">
    <source>
        <dbReference type="ARBA" id="ARBA00004196"/>
    </source>
</evidence>
<dbReference type="InterPro" id="IPR013766">
    <property type="entry name" value="Thioredoxin_domain"/>
</dbReference>
<evidence type="ECO:0000259" key="5">
    <source>
        <dbReference type="PROSITE" id="PS51352"/>
    </source>
</evidence>
<keyword evidence="7" id="KW-1185">Reference proteome</keyword>
<evidence type="ECO:0000313" key="6">
    <source>
        <dbReference type="EMBL" id="TKC08981.1"/>
    </source>
</evidence>
<comment type="caution">
    <text evidence="6">The sequence shown here is derived from an EMBL/GenBank/DDBJ whole genome shotgun (WGS) entry which is preliminary data.</text>
</comment>
<evidence type="ECO:0000256" key="3">
    <source>
        <dbReference type="ARBA" id="ARBA00023157"/>
    </source>
</evidence>
<dbReference type="InterPro" id="IPR000866">
    <property type="entry name" value="AhpC/TSA"/>
</dbReference>
<dbReference type="OrthoDB" id="750178at2"/>
<dbReference type="GO" id="GO:0016209">
    <property type="term" value="F:antioxidant activity"/>
    <property type="evidence" value="ECO:0007669"/>
    <property type="project" value="InterPro"/>
</dbReference>
<comment type="subcellular location">
    <subcellularLocation>
        <location evidence="1">Cell envelope</location>
    </subcellularLocation>
</comment>
<dbReference type="CDD" id="cd02966">
    <property type="entry name" value="TlpA_like_family"/>
    <property type="match status" value="1"/>
</dbReference>
<dbReference type="GO" id="GO:0030313">
    <property type="term" value="C:cell envelope"/>
    <property type="evidence" value="ECO:0007669"/>
    <property type="project" value="UniProtKB-SubCell"/>
</dbReference>